<sequence length="769" mass="84507">MKKLLSVLSATALTATAASSVVACGGNKPEKNVVFVLPQETIGQSSLDKQLAYKDLVNDFNSANAEKIKSGEMVKIEARWEKSGNIAKNIAAKGNLPDLYVFYPDAVSTFAYSGAGSQVRDMKESYGTEAEFEEFTNSLITDSYIKEGQYEKIKGKPTQLVLPFGKSVDLSVINVRTLVDLIEVLGLDESSSVRTNFNQYNATKRGTLLGSYSKLSEYSSLDKTKALNDYKNIDPETKTKFENLMQTVIDSNSENIDSAIRGLFKTQEDVLTITKVMSTIYQDSIKYTGVTSQGNDQDIQKTITNTENKSHYAFSIDSIENKFFMDHAAVTGNENIDITSNNNGFMYNSQINYNESKGKVSNTDVEFNTQSESYQTTTNLLQGFKDIAKDIAKANGSELKGNQADIEKAWNGTFMTKYSGTSGSVYTSTSFVNGTTLVGSGSSAGAYNYVGGPKYTPSGSTSSKTLRLTQNSDILTTSTIGNEKDAFMSQGPGLAGFKSTGENAAEKETTVTAFLQYIMQPVQSAQFALKTNYMPATKSSMEIYKNYIDGTYNNTDAFNFKNNKRDILKLIENNSDITKGISKDDLTAAHYLDGSTITVKRDENNNIIQASFKKLEGENPNKDRIESLNAVFDKLNNKTEKEDNQWRFEKLFEPLADYSSSDKANTRAVTSAVNAGYVNDFLTPLLSDSNEGSQTLLVTSTPSPIGDTFRNGIKSAIVEAKNNTIMYNWDIDFDKLLSESATDPSSLKTYILAKNGDDVLKSVKVSFKQ</sequence>
<protein>
    <recommendedName>
        <fullName evidence="4">P80 family lipoprotein</fullName>
    </recommendedName>
</protein>
<proteinExistence type="predicted"/>
<feature type="chain" id="PRO_5042010816" description="P80 family lipoprotein" evidence="1">
    <location>
        <begin position="24"/>
        <end position="769"/>
    </location>
</feature>
<evidence type="ECO:0000256" key="1">
    <source>
        <dbReference type="SAM" id="SignalP"/>
    </source>
</evidence>
<accession>A0AAD2JE21</accession>
<feature type="signal peptide" evidence="1">
    <location>
        <begin position="1"/>
        <end position="23"/>
    </location>
</feature>
<dbReference type="InterPro" id="IPR054816">
    <property type="entry name" value="Lipoprotein_mollicutes-type_CS"/>
</dbReference>
<dbReference type="Proteomes" id="UP000237990">
    <property type="component" value="Chromosome"/>
</dbReference>
<evidence type="ECO:0000313" key="2">
    <source>
        <dbReference type="EMBL" id="AVN65434.1"/>
    </source>
</evidence>
<name>A0AAD2JE21_MESFO</name>
<reference evidence="2 3" key="1">
    <citation type="submission" date="2017-07" db="EMBL/GenBank/DDBJ databases">
        <title>Comparative genomic analysis of Mesoplasma florum.</title>
        <authorList>
            <person name="Baby V."/>
            <person name="Lachance J.-C."/>
            <person name="Gagnon J."/>
            <person name="Lucier J.-F."/>
            <person name="Matteau D."/>
            <person name="Knight T.F."/>
            <person name="Rodrigue S."/>
        </authorList>
    </citation>
    <scope>NUCLEOTIDE SEQUENCE [LARGE SCALE GENOMIC DNA]</scope>
    <source>
        <strain evidence="2 3">W12</strain>
    </source>
</reference>
<dbReference type="Gene3D" id="3.40.190.10">
    <property type="entry name" value="Periplasmic binding protein-like II"/>
    <property type="match status" value="1"/>
</dbReference>
<evidence type="ECO:0008006" key="4">
    <source>
        <dbReference type="Google" id="ProtNLM"/>
    </source>
</evidence>
<dbReference type="EMBL" id="CP022432">
    <property type="protein sequence ID" value="AVN65434.1"/>
    <property type="molecule type" value="Genomic_DNA"/>
</dbReference>
<gene>
    <name evidence="2" type="ORF">MflW12_0290</name>
</gene>
<evidence type="ECO:0000313" key="3">
    <source>
        <dbReference type="Proteomes" id="UP000237990"/>
    </source>
</evidence>
<dbReference type="AlphaFoldDB" id="A0AAD2JE21"/>
<keyword evidence="1" id="KW-0732">Signal</keyword>
<dbReference type="NCBIfam" id="NF038029">
    <property type="entry name" value="LP_plasma"/>
    <property type="match status" value="1"/>
</dbReference>
<dbReference type="PROSITE" id="PS51257">
    <property type="entry name" value="PROKAR_LIPOPROTEIN"/>
    <property type="match status" value="1"/>
</dbReference>
<dbReference type="RefSeq" id="WP_023025312.1">
    <property type="nucleotide sequence ID" value="NZ_CP022432.1"/>
</dbReference>
<organism evidence="2 3">
    <name type="scientific">Mesoplasma florum</name>
    <name type="common">Acholeplasma florum</name>
    <dbReference type="NCBI Taxonomy" id="2151"/>
    <lineage>
        <taxon>Bacteria</taxon>
        <taxon>Bacillati</taxon>
        <taxon>Mycoplasmatota</taxon>
        <taxon>Mollicutes</taxon>
        <taxon>Entomoplasmatales</taxon>
        <taxon>Entomoplasmataceae</taxon>
        <taxon>Mesoplasma</taxon>
    </lineage>
</organism>